<feature type="compositionally biased region" description="Basic and acidic residues" evidence="1">
    <location>
        <begin position="232"/>
        <end position="244"/>
    </location>
</feature>
<name>A0A1A8WI96_PLAOA</name>
<dbReference type="EMBL" id="FLQU01001179">
    <property type="protein sequence ID" value="SBS91844.1"/>
    <property type="molecule type" value="Genomic_DNA"/>
</dbReference>
<sequence length="345" mass="39264">MGTHDYDTLSLTSNRCYTTLDTTYINDGNDEKCKKLETNTGEYTNAALLCMGLKGNLKNYDVLDIFKKMKDYKCKYLSLWVHDRLKKIKEVDETTMKSTLFGIWSKSENFQKCSSSDFGSYVDSADYLKEKNLYDYALNYEDLENLYGRTDIIPCTKKLAEYIRKSIELYNKVKSECEPSKNTKFQRSCTALKDIQTIYPKDELSNLECKRIEDESTRSREVEGSRALLQHERQHEGHLKDHRSSGLGLDFTEHASSGPYASEDTSSSDSHNAIGTTLPILGVLSIGFVLYKFTGLGPMARNLLRTKGINGINSHDGLTDELLESSYDRNAHLDQTETYVGYQSI</sequence>
<proteinExistence type="predicted"/>
<reference evidence="3" key="1">
    <citation type="submission" date="2016-05" db="EMBL/GenBank/DDBJ databases">
        <authorList>
            <person name="Naeem Raeece"/>
        </authorList>
    </citation>
    <scope>NUCLEOTIDE SEQUENCE [LARGE SCALE GENOMIC DNA]</scope>
</reference>
<dbReference type="InterPro" id="IPR008780">
    <property type="entry name" value="Plasmodium_Vir"/>
</dbReference>
<feature type="region of interest" description="Disordered" evidence="1">
    <location>
        <begin position="232"/>
        <end position="270"/>
    </location>
</feature>
<accession>A0A1A8WI96</accession>
<organism evidence="2 3">
    <name type="scientific">Plasmodium ovale curtisi</name>
    <dbReference type="NCBI Taxonomy" id="864141"/>
    <lineage>
        <taxon>Eukaryota</taxon>
        <taxon>Sar</taxon>
        <taxon>Alveolata</taxon>
        <taxon>Apicomplexa</taxon>
        <taxon>Aconoidasida</taxon>
        <taxon>Haemosporida</taxon>
        <taxon>Plasmodiidae</taxon>
        <taxon>Plasmodium</taxon>
        <taxon>Plasmodium (Plasmodium)</taxon>
    </lineage>
</organism>
<dbReference type="Proteomes" id="UP000078560">
    <property type="component" value="Unassembled WGS sequence"/>
</dbReference>
<evidence type="ECO:0000313" key="3">
    <source>
        <dbReference type="Proteomes" id="UP000078560"/>
    </source>
</evidence>
<dbReference type="AlphaFoldDB" id="A0A1A8WI96"/>
<dbReference type="Pfam" id="PF05795">
    <property type="entry name" value="Plasmodium_Vir"/>
    <property type="match status" value="1"/>
</dbReference>
<evidence type="ECO:0000256" key="1">
    <source>
        <dbReference type="SAM" id="MobiDB-lite"/>
    </source>
</evidence>
<protein>
    <submittedName>
        <fullName evidence="2">PIR Superfamily Protein</fullName>
    </submittedName>
</protein>
<evidence type="ECO:0000313" key="2">
    <source>
        <dbReference type="EMBL" id="SBS91844.1"/>
    </source>
</evidence>
<gene>
    <name evidence="2" type="ORF">POVCU2_0070370</name>
</gene>